<keyword evidence="2" id="KW-0732">Signal</keyword>
<protein>
    <submittedName>
        <fullName evidence="7">Heparinase II/III family protein</fullName>
    </submittedName>
</protein>
<evidence type="ECO:0000313" key="7">
    <source>
        <dbReference type="EMBL" id="GAA1725425.1"/>
    </source>
</evidence>
<evidence type="ECO:0000256" key="5">
    <source>
        <dbReference type="SAM" id="MobiDB-lite"/>
    </source>
</evidence>
<accession>A0ABP4VJ51</accession>
<feature type="domain" description="Heparinase II/III-like C-terminal" evidence="6">
    <location>
        <begin position="403"/>
        <end position="508"/>
    </location>
</feature>
<gene>
    <name evidence="7" type="ORF">GCM10009809_21530</name>
</gene>
<feature type="region of interest" description="Disordered" evidence="5">
    <location>
        <begin position="343"/>
        <end position="366"/>
    </location>
</feature>
<proteinExistence type="predicted"/>
<dbReference type="InterPro" id="IPR008929">
    <property type="entry name" value="Chondroitin_lyas"/>
</dbReference>
<evidence type="ECO:0000256" key="3">
    <source>
        <dbReference type="ARBA" id="ARBA00022764"/>
    </source>
</evidence>
<evidence type="ECO:0000256" key="4">
    <source>
        <dbReference type="ARBA" id="ARBA00023239"/>
    </source>
</evidence>
<dbReference type="Pfam" id="PF07940">
    <property type="entry name" value="Hepar_II_III_C"/>
    <property type="match status" value="1"/>
</dbReference>
<comment type="caution">
    <text evidence="7">The sequence shown here is derived from an EMBL/GenBank/DDBJ whole genome shotgun (WGS) entry which is preliminary data.</text>
</comment>
<dbReference type="Proteomes" id="UP001501138">
    <property type="component" value="Unassembled WGS sequence"/>
</dbReference>
<dbReference type="PANTHER" id="PTHR39210">
    <property type="entry name" value="HEPARIN-SULFATE LYASE"/>
    <property type="match status" value="1"/>
</dbReference>
<dbReference type="SUPFAM" id="SSF48230">
    <property type="entry name" value="Chondroitin AC/alginate lyase"/>
    <property type="match status" value="1"/>
</dbReference>
<dbReference type="Gene3D" id="1.50.10.100">
    <property type="entry name" value="Chondroitin AC/alginate lyase"/>
    <property type="match status" value="1"/>
</dbReference>
<evidence type="ECO:0000313" key="8">
    <source>
        <dbReference type="Proteomes" id="UP001501138"/>
    </source>
</evidence>
<name>A0ABP4VJ51_9MICO</name>
<dbReference type="PANTHER" id="PTHR39210:SF1">
    <property type="entry name" value="HEPARIN-SULFATE LYASE"/>
    <property type="match status" value="1"/>
</dbReference>
<keyword evidence="8" id="KW-1185">Reference proteome</keyword>
<evidence type="ECO:0000256" key="1">
    <source>
        <dbReference type="ARBA" id="ARBA00004418"/>
    </source>
</evidence>
<organism evidence="7 8">
    <name type="scientific">Isoptericola hypogeus</name>
    <dbReference type="NCBI Taxonomy" id="300179"/>
    <lineage>
        <taxon>Bacteria</taxon>
        <taxon>Bacillati</taxon>
        <taxon>Actinomycetota</taxon>
        <taxon>Actinomycetes</taxon>
        <taxon>Micrococcales</taxon>
        <taxon>Promicromonosporaceae</taxon>
        <taxon>Isoptericola</taxon>
    </lineage>
</organism>
<keyword evidence="4" id="KW-0456">Lyase</keyword>
<evidence type="ECO:0000259" key="6">
    <source>
        <dbReference type="Pfam" id="PF07940"/>
    </source>
</evidence>
<dbReference type="EMBL" id="BAAAPM010000003">
    <property type="protein sequence ID" value="GAA1725425.1"/>
    <property type="molecule type" value="Genomic_DNA"/>
</dbReference>
<keyword evidence="3" id="KW-0574">Periplasm</keyword>
<dbReference type="RefSeq" id="WP_344248377.1">
    <property type="nucleotide sequence ID" value="NZ_BAAAPM010000003.1"/>
</dbReference>
<dbReference type="Gene3D" id="2.70.98.70">
    <property type="match status" value="1"/>
</dbReference>
<evidence type="ECO:0000256" key="2">
    <source>
        <dbReference type="ARBA" id="ARBA00022729"/>
    </source>
</evidence>
<sequence>MTSLAPVTTDAPAAGLPRERGGWWHDFVCPTHGTELLHDGIPGPVPPAGGVRCPHGCVVDTDLVRGAWLVLSHQAWARRARVLAHRAARTGDEAARAEAVSLLVGYAEVYAEVAGGGEHERAQDWMLRGRLFHQALTDAIWSVSIGHAVWSLAEADPERAADLQPVLGLLDATAEAARAARARLVADGRFTSNYTAWLNAAGRVCSRAAALVRRSQGATAVGDDEWLAGEHGQLAHALAASTPGGWEWEASTYYHGFVVRAYLLSLRGTDPAELPAEARGRLVAMIDVLAGLATDGGILPSVHDGPSVRPALGLEWTELAALADGFVADAGLDAVAARARDEAAAVHGPGSGQHPGPDGGPDGLEDELRAMPWAGRGDGTGGWFAGPPLVVDRAPRAAVSVDEEVGIVVLRGAGIHAVLDHGPHGAGHGHHDKLSLALYGRETPWQPDPGQVPYGHSAWRAHYASAAAHPVVRVDDEDPAEATGRLVARDERSVTVEVRGDEASWFDGARAVRHVVLGDGYLLDVAHASADRPRRLALGLRPDVPLGVRVDGDVVRTTWRGAEALDGVHAAVAVGPDGAVPVRAAVRPGPGPAVDPQRERAHVDWAAEGTTSATWVSVFQADAAVRGGGADVARVELADDGAEVRVHRADGAVEAHRLPAEMTP</sequence>
<comment type="subcellular location">
    <subcellularLocation>
        <location evidence="1">Periplasm</location>
    </subcellularLocation>
</comment>
<dbReference type="InterPro" id="IPR012480">
    <property type="entry name" value="Hepar_II_III_C"/>
</dbReference>
<reference evidence="8" key="1">
    <citation type="journal article" date="2019" name="Int. J. Syst. Evol. Microbiol.">
        <title>The Global Catalogue of Microorganisms (GCM) 10K type strain sequencing project: providing services to taxonomists for standard genome sequencing and annotation.</title>
        <authorList>
            <consortium name="The Broad Institute Genomics Platform"/>
            <consortium name="The Broad Institute Genome Sequencing Center for Infectious Disease"/>
            <person name="Wu L."/>
            <person name="Ma J."/>
        </authorList>
    </citation>
    <scope>NUCLEOTIDE SEQUENCE [LARGE SCALE GENOMIC DNA]</scope>
    <source>
        <strain evidence="8">JCM 15589</strain>
    </source>
</reference>
<feature type="compositionally biased region" description="Gly residues" evidence="5">
    <location>
        <begin position="349"/>
        <end position="362"/>
    </location>
</feature>